<name>A0A1I6MTZ2_9RHOB</name>
<keyword evidence="7" id="KW-1185">Reference proteome</keyword>
<evidence type="ECO:0000259" key="5">
    <source>
        <dbReference type="Pfam" id="PF00700"/>
    </source>
</evidence>
<keyword evidence="3" id="KW-0964">Secreted</keyword>
<evidence type="ECO:0000313" key="7">
    <source>
        <dbReference type="Proteomes" id="UP000198926"/>
    </source>
</evidence>
<dbReference type="EMBL" id="FOZM01000002">
    <property type="protein sequence ID" value="SFS19182.1"/>
    <property type="molecule type" value="Genomic_DNA"/>
</dbReference>
<keyword evidence="6" id="KW-0282">Flagellum</keyword>
<keyword evidence="2 3" id="KW-0975">Bacterial flagellum</keyword>
<dbReference type="InterPro" id="IPR001029">
    <property type="entry name" value="Flagellin_N"/>
</dbReference>
<dbReference type="AlphaFoldDB" id="A0A1I6MTZ2"/>
<comment type="subcellular location">
    <subcellularLocation>
        <location evidence="3">Secreted</location>
    </subcellularLocation>
    <subcellularLocation>
        <location evidence="3">Bacterial flagellum</location>
    </subcellularLocation>
</comment>
<reference evidence="6 7" key="1">
    <citation type="submission" date="2016-10" db="EMBL/GenBank/DDBJ databases">
        <authorList>
            <person name="de Groot N.N."/>
        </authorList>
    </citation>
    <scope>NUCLEOTIDE SEQUENCE [LARGE SCALE GENOMIC DNA]</scope>
    <source>
        <strain evidence="6 7">DSM 29433</strain>
    </source>
</reference>
<dbReference type="RefSeq" id="WP_090208041.1">
    <property type="nucleotide sequence ID" value="NZ_FOZM01000002.1"/>
</dbReference>
<keyword evidence="6" id="KW-0969">Cilium</keyword>
<evidence type="ECO:0000256" key="3">
    <source>
        <dbReference type="RuleBase" id="RU362073"/>
    </source>
</evidence>
<proteinExistence type="inferred from homology"/>
<dbReference type="GO" id="GO:0009288">
    <property type="term" value="C:bacterial-type flagellum"/>
    <property type="evidence" value="ECO:0007669"/>
    <property type="project" value="UniProtKB-SubCell"/>
</dbReference>
<keyword evidence="6" id="KW-0966">Cell projection</keyword>
<dbReference type="Proteomes" id="UP000198926">
    <property type="component" value="Unassembled WGS sequence"/>
</dbReference>
<accession>A0A1I6MTZ2</accession>
<dbReference type="PANTHER" id="PTHR42792:SF2">
    <property type="entry name" value="FLAGELLIN"/>
    <property type="match status" value="1"/>
</dbReference>
<dbReference type="Pfam" id="PF00669">
    <property type="entry name" value="Flagellin_N"/>
    <property type="match status" value="1"/>
</dbReference>
<dbReference type="GO" id="GO:0005198">
    <property type="term" value="F:structural molecule activity"/>
    <property type="evidence" value="ECO:0007669"/>
    <property type="project" value="UniProtKB-UniRule"/>
</dbReference>
<dbReference type="PRINTS" id="PR00207">
    <property type="entry name" value="FLAGELLIN"/>
</dbReference>
<evidence type="ECO:0000256" key="2">
    <source>
        <dbReference type="ARBA" id="ARBA00023143"/>
    </source>
</evidence>
<dbReference type="GO" id="GO:0005576">
    <property type="term" value="C:extracellular region"/>
    <property type="evidence" value="ECO:0007669"/>
    <property type="project" value="UniProtKB-SubCell"/>
</dbReference>
<dbReference type="Pfam" id="PF00700">
    <property type="entry name" value="Flagellin_C"/>
    <property type="match status" value="1"/>
</dbReference>
<dbReference type="InterPro" id="IPR001492">
    <property type="entry name" value="Flagellin"/>
</dbReference>
<comment type="function">
    <text evidence="3">Flagellin is the subunit protein which polymerizes to form the filaments of bacterial flagella.</text>
</comment>
<feature type="domain" description="Flagellin C-terminal" evidence="5">
    <location>
        <begin position="431"/>
        <end position="515"/>
    </location>
</feature>
<evidence type="ECO:0000313" key="6">
    <source>
        <dbReference type="EMBL" id="SFS19182.1"/>
    </source>
</evidence>
<dbReference type="PANTHER" id="PTHR42792">
    <property type="entry name" value="FLAGELLIN"/>
    <property type="match status" value="1"/>
</dbReference>
<gene>
    <name evidence="6" type="ORF">SAMN05444714_2117</name>
</gene>
<dbReference type="STRING" id="1123755.SAMN05444714_2117"/>
<evidence type="ECO:0000256" key="1">
    <source>
        <dbReference type="ARBA" id="ARBA00005709"/>
    </source>
</evidence>
<dbReference type="Gene3D" id="1.20.1330.10">
    <property type="entry name" value="f41 fragment of flagellin, N-terminal domain"/>
    <property type="match status" value="1"/>
</dbReference>
<dbReference type="SUPFAM" id="SSF64518">
    <property type="entry name" value="Phase 1 flagellin"/>
    <property type="match status" value="1"/>
</dbReference>
<feature type="domain" description="Flagellin N-terminal" evidence="4">
    <location>
        <begin position="4"/>
        <end position="137"/>
    </location>
</feature>
<organism evidence="6 7">
    <name type="scientific">Yoonia litorea</name>
    <dbReference type="NCBI Taxonomy" id="1123755"/>
    <lineage>
        <taxon>Bacteria</taxon>
        <taxon>Pseudomonadati</taxon>
        <taxon>Pseudomonadota</taxon>
        <taxon>Alphaproteobacteria</taxon>
        <taxon>Rhodobacterales</taxon>
        <taxon>Paracoccaceae</taxon>
        <taxon>Yoonia</taxon>
    </lineage>
</organism>
<dbReference type="OrthoDB" id="8328560at2"/>
<sequence>MSSILTNNSAMVALQTLKSINNDLSKTQAMISTGKEVGSAKDNSAVWAISKVMESDVKGFKAISESLSLGESSVAVARNASETVTDLLTDMKEKIVAAQGENVDRTKLQDDINALSDQIASVVGAAQFNGLNLLQGTADVNILSSLDRNGSGEVAASNITVARQDLTADAGVYGTGADLSPNVTAADGANNAAGAGGSEFSNVGNTLTIALASPTAASSNTYNLQVAGTTVTYTSDATGNSATTVAAGITAALNAAGIEDITASEATGTITITSTSAFDDVEVNFTTTDTAVTANVNGAGAGTAGAGFTGQTIDARASTITFNASANIAEGDGYRVNIGGVAYDYIAGKNETSEDVARGLKSVIDGAGIENISTRVVQDSTTNEWVLQIDNDGADLALTAEGAAGGEATGGLVGLDKLDVTTNEGVEAALANIETMIDRSIDAAAAFGSSQGRIETQSDFISKLTDSLKSGIGALVDADMEETSARLQALQVQQQLGVQSLSIANQAPQTILSLFR</sequence>
<comment type="similarity">
    <text evidence="1 3">Belongs to the bacterial flagellin family.</text>
</comment>
<dbReference type="InterPro" id="IPR046358">
    <property type="entry name" value="Flagellin_C"/>
</dbReference>
<protein>
    <recommendedName>
        <fullName evidence="3">Flagellin</fullName>
    </recommendedName>
</protein>
<evidence type="ECO:0000259" key="4">
    <source>
        <dbReference type="Pfam" id="PF00669"/>
    </source>
</evidence>